<evidence type="ECO:0000256" key="2">
    <source>
        <dbReference type="ARBA" id="ARBA00023015"/>
    </source>
</evidence>
<dbReference type="InterPro" id="IPR050109">
    <property type="entry name" value="HTH-type_TetR-like_transc_reg"/>
</dbReference>
<dbReference type="SUPFAM" id="SSF48498">
    <property type="entry name" value="Tetracyclin repressor-like, C-terminal domain"/>
    <property type="match status" value="1"/>
</dbReference>
<evidence type="ECO:0000256" key="3">
    <source>
        <dbReference type="ARBA" id="ARBA00023125"/>
    </source>
</evidence>
<evidence type="ECO:0000256" key="4">
    <source>
        <dbReference type="ARBA" id="ARBA00023163"/>
    </source>
</evidence>
<protein>
    <submittedName>
        <fullName evidence="7">TetR family transcriptional regulator</fullName>
    </submittedName>
</protein>
<sequence length="229" mass="26114">MGRLNNQALARLEPLEVRRVAATRKRIETESGQADSRTRTSRRDELLTVASSLFAERGLRTTTVRDIADSAGILSGSLYHHFDSKESMVDEILRGFLDSLFDTYHEVVAAGMPARETLRALVVASFESIDRDHYAVAIYQDEAKRLSTQGRFAYIRDRNVEFRTLWKDVLNRGVADGSFRSDLDVELVYRFMRDTVWVAVRWYRPGGELTAHQVAEQYLSVVLDGIIPR</sequence>
<dbReference type="PRINTS" id="PR00455">
    <property type="entry name" value="HTHTETR"/>
</dbReference>
<proteinExistence type="predicted"/>
<comment type="caution">
    <text evidence="7">The sequence shown here is derived from an EMBL/GenBank/DDBJ whole genome shotgun (WGS) entry which is preliminary data.</text>
</comment>
<keyword evidence="1" id="KW-0678">Repressor</keyword>
<evidence type="ECO:0000259" key="6">
    <source>
        <dbReference type="PROSITE" id="PS50977"/>
    </source>
</evidence>
<dbReference type="InterPro" id="IPR009057">
    <property type="entry name" value="Homeodomain-like_sf"/>
</dbReference>
<dbReference type="Pfam" id="PF00440">
    <property type="entry name" value="TetR_N"/>
    <property type="match status" value="1"/>
</dbReference>
<dbReference type="Gene3D" id="1.10.10.60">
    <property type="entry name" value="Homeodomain-like"/>
    <property type="match status" value="1"/>
</dbReference>
<dbReference type="GO" id="GO:0000976">
    <property type="term" value="F:transcription cis-regulatory region binding"/>
    <property type="evidence" value="ECO:0007669"/>
    <property type="project" value="TreeGrafter"/>
</dbReference>
<dbReference type="PROSITE" id="PS50977">
    <property type="entry name" value="HTH_TETR_2"/>
    <property type="match status" value="1"/>
</dbReference>
<name>A0A2G3PHD3_WILMA</name>
<accession>A0A2G3PHD3</accession>
<keyword evidence="3 5" id="KW-0238">DNA-binding</keyword>
<evidence type="ECO:0000256" key="1">
    <source>
        <dbReference type="ARBA" id="ARBA00022491"/>
    </source>
</evidence>
<evidence type="ECO:0000313" key="7">
    <source>
        <dbReference type="EMBL" id="PHV65218.1"/>
    </source>
</evidence>
<evidence type="ECO:0000256" key="5">
    <source>
        <dbReference type="PROSITE-ProRule" id="PRU00335"/>
    </source>
</evidence>
<dbReference type="EMBL" id="PEBD01000010">
    <property type="protein sequence ID" value="PHV65218.1"/>
    <property type="molecule type" value="Genomic_DNA"/>
</dbReference>
<dbReference type="InterPro" id="IPR001647">
    <property type="entry name" value="HTH_TetR"/>
</dbReference>
<keyword evidence="2" id="KW-0805">Transcription regulation</keyword>
<dbReference type="Proteomes" id="UP000225108">
    <property type="component" value="Unassembled WGS sequence"/>
</dbReference>
<organism evidence="7 8">
    <name type="scientific">Williamsia marianensis</name>
    <dbReference type="NCBI Taxonomy" id="85044"/>
    <lineage>
        <taxon>Bacteria</taxon>
        <taxon>Bacillati</taxon>
        <taxon>Actinomycetota</taxon>
        <taxon>Actinomycetes</taxon>
        <taxon>Mycobacteriales</taxon>
        <taxon>Nocardiaceae</taxon>
        <taxon>Williamsia</taxon>
    </lineage>
</organism>
<dbReference type="FunFam" id="1.10.10.60:FF:000289">
    <property type="entry name" value="TetR family transcriptional regulator"/>
    <property type="match status" value="1"/>
</dbReference>
<keyword evidence="4" id="KW-0804">Transcription</keyword>
<dbReference type="SUPFAM" id="SSF46689">
    <property type="entry name" value="Homeodomain-like"/>
    <property type="match status" value="1"/>
</dbReference>
<feature type="domain" description="HTH tetR-type" evidence="6">
    <location>
        <begin position="40"/>
        <end position="100"/>
    </location>
</feature>
<dbReference type="InterPro" id="IPR041490">
    <property type="entry name" value="KstR2_TetR_C"/>
</dbReference>
<dbReference type="Pfam" id="PF17932">
    <property type="entry name" value="TetR_C_24"/>
    <property type="match status" value="1"/>
</dbReference>
<gene>
    <name evidence="7" type="ORF">CSW57_15520</name>
</gene>
<dbReference type="PANTHER" id="PTHR30055:SF175">
    <property type="entry name" value="HTH-TYPE TRANSCRIPTIONAL REPRESSOR KSTR2"/>
    <property type="match status" value="1"/>
</dbReference>
<reference evidence="7 8" key="1">
    <citation type="submission" date="2017-10" db="EMBL/GenBank/DDBJ databases">
        <title>The draft genome sequence of Williamsia sp. BULT 1.1 isolated from the semi-arid grassland soils from South Africa.</title>
        <authorList>
            <person name="Kabwe M.H."/>
            <person name="Govender N."/>
            <person name="Mutseka Lunga P."/>
            <person name="Vikram S."/>
            <person name="Makhalanyane T.P."/>
        </authorList>
    </citation>
    <scope>NUCLEOTIDE SEQUENCE [LARGE SCALE GENOMIC DNA]</scope>
    <source>
        <strain evidence="7 8">BULT 1.1</strain>
    </source>
</reference>
<evidence type="ECO:0000313" key="8">
    <source>
        <dbReference type="Proteomes" id="UP000225108"/>
    </source>
</evidence>
<feature type="DNA-binding region" description="H-T-H motif" evidence="5">
    <location>
        <begin position="63"/>
        <end position="82"/>
    </location>
</feature>
<dbReference type="PANTHER" id="PTHR30055">
    <property type="entry name" value="HTH-TYPE TRANSCRIPTIONAL REGULATOR RUTR"/>
    <property type="match status" value="1"/>
</dbReference>
<dbReference type="Gene3D" id="1.10.357.10">
    <property type="entry name" value="Tetracycline Repressor, domain 2"/>
    <property type="match status" value="1"/>
</dbReference>
<dbReference type="InterPro" id="IPR036271">
    <property type="entry name" value="Tet_transcr_reg_TetR-rel_C_sf"/>
</dbReference>
<dbReference type="GO" id="GO:0003700">
    <property type="term" value="F:DNA-binding transcription factor activity"/>
    <property type="evidence" value="ECO:0007669"/>
    <property type="project" value="TreeGrafter"/>
</dbReference>
<dbReference type="AlphaFoldDB" id="A0A2G3PHD3"/>